<dbReference type="AlphaFoldDB" id="A0A2M4D2X3"/>
<proteinExistence type="predicted"/>
<organism evidence="1">
    <name type="scientific">Anopheles darlingi</name>
    <name type="common">Mosquito</name>
    <dbReference type="NCBI Taxonomy" id="43151"/>
    <lineage>
        <taxon>Eukaryota</taxon>
        <taxon>Metazoa</taxon>
        <taxon>Ecdysozoa</taxon>
        <taxon>Arthropoda</taxon>
        <taxon>Hexapoda</taxon>
        <taxon>Insecta</taxon>
        <taxon>Pterygota</taxon>
        <taxon>Neoptera</taxon>
        <taxon>Endopterygota</taxon>
        <taxon>Diptera</taxon>
        <taxon>Nematocera</taxon>
        <taxon>Culicoidea</taxon>
        <taxon>Culicidae</taxon>
        <taxon>Anophelinae</taxon>
        <taxon>Anopheles</taxon>
    </lineage>
</organism>
<accession>A0A2M4D2X3</accession>
<name>A0A2M4D2X3_ANODA</name>
<sequence length="73" mass="8231">MRDVNVAVCSCVFVCFGFVDAALYLLQGQFFKDRSSDSLPFNLSWCTGQRSMWAEAEKELECSWGSGEEECES</sequence>
<protein>
    <submittedName>
        <fullName evidence="1">Putative secreted protein</fullName>
    </submittedName>
</protein>
<dbReference type="EMBL" id="GGFL01007756">
    <property type="protein sequence ID" value="MBW71934.1"/>
    <property type="molecule type" value="Transcribed_RNA"/>
</dbReference>
<reference evidence="1" key="1">
    <citation type="submission" date="2018-01" db="EMBL/GenBank/DDBJ databases">
        <title>An insight into the sialome of Amazonian anophelines.</title>
        <authorList>
            <person name="Ribeiro J.M."/>
            <person name="Scarpassa V."/>
            <person name="Calvo E."/>
        </authorList>
    </citation>
    <scope>NUCLEOTIDE SEQUENCE</scope>
</reference>
<evidence type="ECO:0000313" key="1">
    <source>
        <dbReference type="EMBL" id="MBW71934.1"/>
    </source>
</evidence>